<keyword evidence="2" id="KW-1185">Reference proteome</keyword>
<feature type="non-terminal residue" evidence="1">
    <location>
        <position position="1"/>
    </location>
</feature>
<evidence type="ECO:0000313" key="1">
    <source>
        <dbReference type="EMBL" id="GMI25632.1"/>
    </source>
</evidence>
<name>A0ABQ6MFX4_9STRA</name>
<proteinExistence type="predicted"/>
<reference evidence="1 2" key="1">
    <citation type="journal article" date="2023" name="Commun. Biol.">
        <title>Genome analysis of Parmales, the sister group of diatoms, reveals the evolutionary specialization of diatoms from phago-mixotrophs to photoautotrophs.</title>
        <authorList>
            <person name="Ban H."/>
            <person name="Sato S."/>
            <person name="Yoshikawa S."/>
            <person name="Yamada K."/>
            <person name="Nakamura Y."/>
            <person name="Ichinomiya M."/>
            <person name="Sato N."/>
            <person name="Blanc-Mathieu R."/>
            <person name="Endo H."/>
            <person name="Kuwata A."/>
            <person name="Ogata H."/>
        </authorList>
    </citation>
    <scope>NUCLEOTIDE SEQUENCE [LARGE SCALE GENOMIC DNA]</scope>
</reference>
<comment type="caution">
    <text evidence="1">The sequence shown here is derived from an EMBL/GenBank/DDBJ whole genome shotgun (WGS) entry which is preliminary data.</text>
</comment>
<dbReference type="EMBL" id="BRYB01004099">
    <property type="protein sequence ID" value="GMI25632.1"/>
    <property type="molecule type" value="Genomic_DNA"/>
</dbReference>
<accession>A0ABQ6MFX4</accession>
<dbReference type="Proteomes" id="UP001165060">
    <property type="component" value="Unassembled WGS sequence"/>
</dbReference>
<evidence type="ECO:0000313" key="2">
    <source>
        <dbReference type="Proteomes" id="UP001165060"/>
    </source>
</evidence>
<protein>
    <submittedName>
        <fullName evidence="1">Uncharacterized protein</fullName>
    </submittedName>
</protein>
<gene>
    <name evidence="1" type="ORF">TeGR_g7180</name>
</gene>
<organism evidence="1 2">
    <name type="scientific">Tetraparma gracilis</name>
    <dbReference type="NCBI Taxonomy" id="2962635"/>
    <lineage>
        <taxon>Eukaryota</taxon>
        <taxon>Sar</taxon>
        <taxon>Stramenopiles</taxon>
        <taxon>Ochrophyta</taxon>
        <taxon>Bolidophyceae</taxon>
        <taxon>Parmales</taxon>
        <taxon>Triparmaceae</taxon>
        <taxon>Tetraparma</taxon>
    </lineage>
</organism>
<sequence>ISHARKRVKLRRYKLKNKVHLQKDPLTGEDHERHRLPLNWRHHVHEMGYGPFFHGKKALEKLGLWKE</sequence>